<comment type="caution">
    <text evidence="1">The sequence shown here is derived from an EMBL/GenBank/DDBJ whole genome shotgun (WGS) entry which is preliminary data.</text>
</comment>
<dbReference type="Proteomes" id="UP000094569">
    <property type="component" value="Unassembled WGS sequence"/>
</dbReference>
<accession>A0A1E3BFQ8</accession>
<organism evidence="1 2">
    <name type="scientific">Aspergillus cristatus</name>
    <name type="common">Chinese Fuzhuan brick tea-fermentation fungus</name>
    <name type="synonym">Eurotium cristatum</name>
    <dbReference type="NCBI Taxonomy" id="573508"/>
    <lineage>
        <taxon>Eukaryota</taxon>
        <taxon>Fungi</taxon>
        <taxon>Dikarya</taxon>
        <taxon>Ascomycota</taxon>
        <taxon>Pezizomycotina</taxon>
        <taxon>Eurotiomycetes</taxon>
        <taxon>Eurotiomycetidae</taxon>
        <taxon>Eurotiales</taxon>
        <taxon>Aspergillaceae</taxon>
        <taxon>Aspergillus</taxon>
        <taxon>Aspergillus subgen. Aspergillus</taxon>
    </lineage>
</organism>
<sequence>MSLDVRLIPNKLTDIKEPDLESTALIASTISQAGVPAALWGLNAANLYGGNLVPLDIELLVCEKDQERAFTILTSHGLIPSLPDDDE</sequence>
<gene>
    <name evidence="1" type="ORF">SI65_04770</name>
</gene>
<dbReference type="EMBL" id="JXNT01000004">
    <property type="protein sequence ID" value="ODM19784.1"/>
    <property type="molecule type" value="Genomic_DNA"/>
</dbReference>
<reference evidence="1 2" key="1">
    <citation type="journal article" date="2016" name="BMC Genomics">
        <title>Comparative genomic and transcriptomic analyses of the Fuzhuan brick tea-fermentation fungus Aspergillus cristatus.</title>
        <authorList>
            <person name="Ge Y."/>
            <person name="Wang Y."/>
            <person name="Liu Y."/>
            <person name="Tan Y."/>
            <person name="Ren X."/>
            <person name="Zhang X."/>
            <person name="Hyde K.D."/>
            <person name="Liu Y."/>
            <person name="Liu Z."/>
        </authorList>
    </citation>
    <scope>NUCLEOTIDE SEQUENCE [LARGE SCALE GENOMIC DNA]</scope>
    <source>
        <strain evidence="1 2">GZAAS20.1005</strain>
    </source>
</reference>
<dbReference type="AlphaFoldDB" id="A0A1E3BFQ8"/>
<evidence type="ECO:0000313" key="2">
    <source>
        <dbReference type="Proteomes" id="UP000094569"/>
    </source>
</evidence>
<dbReference type="VEuPathDB" id="FungiDB:SI65_04770"/>
<name>A0A1E3BFQ8_ASPCR</name>
<evidence type="ECO:0008006" key="3">
    <source>
        <dbReference type="Google" id="ProtNLM"/>
    </source>
</evidence>
<keyword evidence="2" id="KW-1185">Reference proteome</keyword>
<dbReference type="OrthoDB" id="4520106at2759"/>
<proteinExistence type="predicted"/>
<evidence type="ECO:0000313" key="1">
    <source>
        <dbReference type="EMBL" id="ODM19784.1"/>
    </source>
</evidence>
<protein>
    <recommendedName>
        <fullName evidence="3">DUF2007 domain-containing protein</fullName>
    </recommendedName>
</protein>